<evidence type="ECO:0000313" key="3">
    <source>
        <dbReference type="Proteomes" id="UP001153069"/>
    </source>
</evidence>
<gene>
    <name evidence="2" type="ORF">SEMRO_2699_G335020.1</name>
</gene>
<keyword evidence="3" id="KW-1185">Reference proteome</keyword>
<evidence type="ECO:0000313" key="2">
    <source>
        <dbReference type="EMBL" id="CAB9529993.1"/>
    </source>
</evidence>
<name>A0A9N8I0H4_9STRA</name>
<dbReference type="AlphaFoldDB" id="A0A9N8I0H4"/>
<dbReference type="EMBL" id="CAICTM010002697">
    <property type="protein sequence ID" value="CAB9529993.1"/>
    <property type="molecule type" value="Genomic_DNA"/>
</dbReference>
<reference evidence="2" key="1">
    <citation type="submission" date="2020-06" db="EMBL/GenBank/DDBJ databases">
        <authorList>
            <consortium name="Plant Systems Biology data submission"/>
        </authorList>
    </citation>
    <scope>NUCLEOTIDE SEQUENCE</scope>
    <source>
        <strain evidence="2">D6</strain>
    </source>
</reference>
<evidence type="ECO:0000256" key="1">
    <source>
        <dbReference type="SAM" id="MobiDB-lite"/>
    </source>
</evidence>
<proteinExistence type="predicted"/>
<comment type="caution">
    <text evidence="2">The sequence shown here is derived from an EMBL/GenBank/DDBJ whole genome shotgun (WGS) entry which is preliminary data.</text>
</comment>
<dbReference type="Proteomes" id="UP001153069">
    <property type="component" value="Unassembled WGS sequence"/>
</dbReference>
<sequence length="447" mass="50460">MPTLPIEFDYNDTYHESNNYVYLVDLQAMSALQALVVSDAPLKMIQLVYDADPSAMNDDVFLDACRHNTSRDVIEFLKELVAEPSVYLKAKIAQVMVDLLDNRRNQNADNFVALFKMFPEAAYYNELPGEVSGPFHAVFTDNEGYWGGHLHDDVLCDMIRHIPGDVEFIEIGSLDRIWDAESKTECRSLLAAKLKELKNLKGLEVPIEVGDNLDQNLVKAICDLISYGPMETLRINSSGFEDNIYEESGGDSGGKDQQSGFFLPILDVIAASGLKHFSLPDCFHLVEEYRDRMIEILQWNTSLTGVAIGDVSHFDKASLKDKKALNDKGLIDHYTTLNEYGRGVMRDPKMTMRAIVDLLDKATSSYRDFVGRYPRPHHHPYRTVLYKMDDKELSTVRVLNGLLREAPGKWSGQALDEDNQNSKPSAMSPPNRKRKASYSLDRSTSLD</sequence>
<accession>A0A9N8I0H4</accession>
<protein>
    <submittedName>
        <fullName evidence="2">Uncharacterized protein</fullName>
    </submittedName>
</protein>
<organism evidence="2 3">
    <name type="scientific">Seminavis robusta</name>
    <dbReference type="NCBI Taxonomy" id="568900"/>
    <lineage>
        <taxon>Eukaryota</taxon>
        <taxon>Sar</taxon>
        <taxon>Stramenopiles</taxon>
        <taxon>Ochrophyta</taxon>
        <taxon>Bacillariophyta</taxon>
        <taxon>Bacillariophyceae</taxon>
        <taxon>Bacillariophycidae</taxon>
        <taxon>Naviculales</taxon>
        <taxon>Naviculaceae</taxon>
        <taxon>Seminavis</taxon>
    </lineage>
</organism>
<feature type="region of interest" description="Disordered" evidence="1">
    <location>
        <begin position="409"/>
        <end position="447"/>
    </location>
</feature>